<dbReference type="GO" id="GO:0004519">
    <property type="term" value="F:endonuclease activity"/>
    <property type="evidence" value="ECO:0007669"/>
    <property type="project" value="UniProtKB-KW"/>
</dbReference>
<dbReference type="HAMAP" id="MF_00048">
    <property type="entry name" value="UPF0102"/>
    <property type="match status" value="1"/>
</dbReference>
<dbReference type="InterPro" id="IPR003509">
    <property type="entry name" value="UPF0102_YraN-like"/>
</dbReference>
<sequence>MKLNPFTNHLTKGKICEKIACDHLKKNGLKLIDKNFHSRYGEIDLIMQQQDTLVFVEVRYRKNQNYGGASASVTPAKQLKIQKTALYYMQQKGREFNARFDVIAMTGEISGAEKNLNIDWIKNAF</sequence>
<dbReference type="EMBL" id="UOFH01000424">
    <property type="protein sequence ID" value="VAW68174.1"/>
    <property type="molecule type" value="Genomic_DNA"/>
</dbReference>
<keyword evidence="1" id="KW-0540">Nuclease</keyword>
<dbReference type="PANTHER" id="PTHR34039">
    <property type="entry name" value="UPF0102 PROTEIN YRAN"/>
    <property type="match status" value="1"/>
</dbReference>
<dbReference type="Pfam" id="PF02021">
    <property type="entry name" value="UPF0102"/>
    <property type="match status" value="1"/>
</dbReference>
<keyword evidence="1" id="KW-0378">Hydrolase</keyword>
<organism evidence="1">
    <name type="scientific">hydrothermal vent metagenome</name>
    <dbReference type="NCBI Taxonomy" id="652676"/>
    <lineage>
        <taxon>unclassified sequences</taxon>
        <taxon>metagenomes</taxon>
        <taxon>ecological metagenomes</taxon>
    </lineage>
</organism>
<proteinExistence type="inferred from homology"/>
<dbReference type="Gene3D" id="3.40.1350.10">
    <property type="match status" value="1"/>
</dbReference>
<reference evidence="1" key="1">
    <citation type="submission" date="2018-06" db="EMBL/GenBank/DDBJ databases">
        <authorList>
            <person name="Zhirakovskaya E."/>
        </authorList>
    </citation>
    <scope>NUCLEOTIDE SEQUENCE</scope>
</reference>
<dbReference type="InterPro" id="IPR011856">
    <property type="entry name" value="tRNA_endonuc-like_dom_sf"/>
</dbReference>
<dbReference type="NCBIfam" id="NF009150">
    <property type="entry name" value="PRK12497.1-3"/>
    <property type="match status" value="1"/>
</dbReference>
<dbReference type="PANTHER" id="PTHR34039:SF1">
    <property type="entry name" value="UPF0102 PROTEIN YRAN"/>
    <property type="match status" value="1"/>
</dbReference>
<name>A0A3B0YH75_9ZZZZ</name>
<dbReference type="InterPro" id="IPR011335">
    <property type="entry name" value="Restrct_endonuc-II-like"/>
</dbReference>
<protein>
    <submittedName>
        <fullName evidence="1">Predicted endonuclease distantly related to archaeal Holliday junction resolvase</fullName>
    </submittedName>
</protein>
<dbReference type="SUPFAM" id="SSF52980">
    <property type="entry name" value="Restriction endonuclease-like"/>
    <property type="match status" value="1"/>
</dbReference>
<dbReference type="GO" id="GO:0003676">
    <property type="term" value="F:nucleic acid binding"/>
    <property type="evidence" value="ECO:0007669"/>
    <property type="project" value="InterPro"/>
</dbReference>
<accession>A0A3B0YH75</accession>
<dbReference type="NCBIfam" id="TIGR00252">
    <property type="entry name" value="YraN family protein"/>
    <property type="match status" value="1"/>
</dbReference>
<gene>
    <name evidence="1" type="ORF">MNBD_GAMMA08-151</name>
</gene>
<dbReference type="AlphaFoldDB" id="A0A3B0YH75"/>
<keyword evidence="1" id="KW-0255">Endonuclease</keyword>
<evidence type="ECO:0000313" key="1">
    <source>
        <dbReference type="EMBL" id="VAW68174.1"/>
    </source>
</evidence>